<evidence type="ECO:0000256" key="2">
    <source>
        <dbReference type="SAM" id="SignalP"/>
    </source>
</evidence>
<dbReference type="SMART" id="SM00181">
    <property type="entry name" value="EGF"/>
    <property type="match status" value="2"/>
</dbReference>
<dbReference type="Gene3D" id="2.10.25.10">
    <property type="entry name" value="Laminin"/>
    <property type="match status" value="1"/>
</dbReference>
<sequence length="288" mass="31311">MSSITTRICQVVVVTLLLGSLNVYSLKCEDDRCKTGLCNSANACICNLPDPSTILNGDRAFLGGKFCNEEMTMCDGTNSFWCEHGATCEEIVQGEKYSCKCPLGFAGEHCEHSGAPCGQTFCFHNAECLAEAGEVCQCPSEWKGNADCSLPTKPTGSLPSSFHKSQPNLGALEMKSLSNTFSTTDFYSNSTSTKLAKVNSSYSNVSMAQILLRSNCSYYSILQFDEHVLLPSAEDTVGAAAGGAIYGKKLFSNKKREDVKFQQLSEMQTQGILDDDDENHNMVSQRVH</sequence>
<proteinExistence type="predicted"/>
<name>A0A371ECX2_MUCPR</name>
<dbReference type="AlphaFoldDB" id="A0A371ECX2"/>
<dbReference type="PROSITE" id="PS50026">
    <property type="entry name" value="EGF_3"/>
    <property type="match status" value="2"/>
</dbReference>
<protein>
    <submittedName>
        <fullName evidence="4">Delta-like protein 3</fullName>
    </submittedName>
</protein>
<keyword evidence="5" id="KW-1185">Reference proteome</keyword>
<accession>A0A371ECX2</accession>
<dbReference type="Proteomes" id="UP000257109">
    <property type="component" value="Unassembled WGS sequence"/>
</dbReference>
<dbReference type="PANTHER" id="PTHR24033">
    <property type="entry name" value="EGF-LIKE DOMAIN-CONTAINING PROTEIN"/>
    <property type="match status" value="1"/>
</dbReference>
<dbReference type="PROSITE" id="PS00022">
    <property type="entry name" value="EGF_1"/>
    <property type="match status" value="1"/>
</dbReference>
<dbReference type="OrthoDB" id="283575at2759"/>
<comment type="caution">
    <text evidence="1">Lacks conserved residue(s) required for the propagation of feature annotation.</text>
</comment>
<dbReference type="PROSITE" id="PS01186">
    <property type="entry name" value="EGF_2"/>
    <property type="match status" value="1"/>
</dbReference>
<feature type="domain" description="EGF-like" evidence="3">
    <location>
        <begin position="70"/>
        <end position="111"/>
    </location>
</feature>
<feature type="disulfide bond" evidence="1">
    <location>
        <begin position="82"/>
        <end position="99"/>
    </location>
</feature>
<gene>
    <name evidence="4" type="primary">DLL3</name>
    <name evidence="4" type="ORF">CR513_57624</name>
</gene>
<evidence type="ECO:0000256" key="1">
    <source>
        <dbReference type="PROSITE-ProRule" id="PRU00076"/>
    </source>
</evidence>
<keyword evidence="1" id="KW-0245">EGF-like domain</keyword>
<dbReference type="CDD" id="cd00054">
    <property type="entry name" value="EGF_CA"/>
    <property type="match status" value="1"/>
</dbReference>
<feature type="non-terminal residue" evidence="4">
    <location>
        <position position="288"/>
    </location>
</feature>
<feature type="chain" id="PRO_5016993036" evidence="2">
    <location>
        <begin position="26"/>
        <end position="288"/>
    </location>
</feature>
<feature type="non-terminal residue" evidence="4">
    <location>
        <position position="1"/>
    </location>
</feature>
<evidence type="ECO:0000259" key="3">
    <source>
        <dbReference type="PROSITE" id="PS50026"/>
    </source>
</evidence>
<feature type="disulfide bond" evidence="1">
    <location>
        <begin position="101"/>
        <end position="110"/>
    </location>
</feature>
<reference evidence="4" key="1">
    <citation type="submission" date="2018-05" db="EMBL/GenBank/DDBJ databases">
        <title>Draft genome of Mucuna pruriens seed.</title>
        <authorList>
            <person name="Nnadi N.E."/>
            <person name="Vos R."/>
            <person name="Hasami M.H."/>
            <person name="Devisetty U.K."/>
            <person name="Aguiy J.C."/>
        </authorList>
    </citation>
    <scope>NUCLEOTIDE SEQUENCE [LARGE SCALE GENOMIC DNA]</scope>
    <source>
        <strain evidence="4">JCA_2017</strain>
    </source>
</reference>
<organism evidence="4 5">
    <name type="scientific">Mucuna pruriens</name>
    <name type="common">Velvet bean</name>
    <name type="synonym">Dolichos pruriens</name>
    <dbReference type="NCBI Taxonomy" id="157652"/>
    <lineage>
        <taxon>Eukaryota</taxon>
        <taxon>Viridiplantae</taxon>
        <taxon>Streptophyta</taxon>
        <taxon>Embryophyta</taxon>
        <taxon>Tracheophyta</taxon>
        <taxon>Spermatophyta</taxon>
        <taxon>Magnoliopsida</taxon>
        <taxon>eudicotyledons</taxon>
        <taxon>Gunneridae</taxon>
        <taxon>Pentapetalae</taxon>
        <taxon>rosids</taxon>
        <taxon>fabids</taxon>
        <taxon>Fabales</taxon>
        <taxon>Fabaceae</taxon>
        <taxon>Papilionoideae</taxon>
        <taxon>50 kb inversion clade</taxon>
        <taxon>NPAAA clade</taxon>
        <taxon>indigoferoid/millettioid clade</taxon>
        <taxon>Phaseoleae</taxon>
        <taxon>Mucuna</taxon>
    </lineage>
</organism>
<dbReference type="PANTHER" id="PTHR24033:SF151">
    <property type="entry name" value="NOTCH 2"/>
    <property type="match status" value="1"/>
</dbReference>
<evidence type="ECO:0000313" key="5">
    <source>
        <dbReference type="Proteomes" id="UP000257109"/>
    </source>
</evidence>
<keyword evidence="1" id="KW-1015">Disulfide bond</keyword>
<evidence type="ECO:0000313" key="4">
    <source>
        <dbReference type="EMBL" id="RDX63887.1"/>
    </source>
</evidence>
<dbReference type="InterPro" id="IPR000742">
    <property type="entry name" value="EGF"/>
</dbReference>
<dbReference type="Pfam" id="PF00008">
    <property type="entry name" value="EGF"/>
    <property type="match status" value="1"/>
</dbReference>
<dbReference type="EMBL" id="QJKJ01014659">
    <property type="protein sequence ID" value="RDX63887.1"/>
    <property type="molecule type" value="Genomic_DNA"/>
</dbReference>
<comment type="caution">
    <text evidence="4">The sequence shown here is derived from an EMBL/GenBank/DDBJ whole genome shotgun (WGS) entry which is preliminary data.</text>
</comment>
<feature type="signal peptide" evidence="2">
    <location>
        <begin position="1"/>
        <end position="25"/>
    </location>
</feature>
<dbReference type="InterPro" id="IPR051830">
    <property type="entry name" value="NOTCH_homolog"/>
</dbReference>
<feature type="domain" description="EGF-like" evidence="3">
    <location>
        <begin position="113"/>
        <end position="149"/>
    </location>
</feature>
<keyword evidence="2" id="KW-0732">Signal</keyword>
<dbReference type="SUPFAM" id="SSF57196">
    <property type="entry name" value="EGF/Laminin"/>
    <property type="match status" value="1"/>
</dbReference>